<protein>
    <recommendedName>
        <fullName evidence="15">Hemolysin</fullName>
    </recommendedName>
</protein>
<evidence type="ECO:0000256" key="4">
    <source>
        <dbReference type="ARBA" id="ARBA00022989"/>
    </source>
</evidence>
<feature type="transmembrane region" description="Helical" evidence="10">
    <location>
        <begin position="86"/>
        <end position="106"/>
    </location>
</feature>
<feature type="domain" description="CNNM transmembrane" evidence="12">
    <location>
        <begin position="25"/>
        <end position="207"/>
    </location>
</feature>
<feature type="region of interest" description="Disordered" evidence="9">
    <location>
        <begin position="411"/>
        <end position="430"/>
    </location>
</feature>
<dbReference type="RefSeq" id="WP_206678696.1">
    <property type="nucleotide sequence ID" value="NZ_WTPX01000080.1"/>
</dbReference>
<dbReference type="CDD" id="cd04590">
    <property type="entry name" value="CBS_pair_CorC_HlyC_assoc"/>
    <property type="match status" value="1"/>
</dbReference>
<dbReference type="Gene3D" id="3.10.580.10">
    <property type="entry name" value="CBS-domain"/>
    <property type="match status" value="1"/>
</dbReference>
<evidence type="ECO:0000256" key="6">
    <source>
        <dbReference type="ARBA" id="ARBA00023136"/>
    </source>
</evidence>
<feature type="compositionally biased region" description="Low complexity" evidence="9">
    <location>
        <begin position="382"/>
        <end position="404"/>
    </location>
</feature>
<dbReference type="InterPro" id="IPR046342">
    <property type="entry name" value="CBS_dom_sf"/>
</dbReference>
<reference evidence="13 14" key="1">
    <citation type="journal article" date="2020" name="Syst. Appl. Microbiol.">
        <title>Alienimonas chondri sp. nov., a novel planctomycete isolated from the biofilm of the red alga Chondrus crispus.</title>
        <authorList>
            <person name="Vitorino I."/>
            <person name="Albuquerque L."/>
            <person name="Wiegand S."/>
            <person name="Kallscheuer N."/>
            <person name="da Costa M.S."/>
            <person name="Lobo-da-Cunha A."/>
            <person name="Jogler C."/>
            <person name="Lage O.M."/>
        </authorList>
    </citation>
    <scope>NUCLEOTIDE SEQUENCE [LARGE SCALE GENOMIC DNA]</scope>
    <source>
        <strain evidence="13 14">LzC2</strain>
    </source>
</reference>
<dbReference type="PANTHER" id="PTHR22777:SF4">
    <property type="entry name" value="UPF0053 PROTEIN SLL1254"/>
    <property type="match status" value="1"/>
</dbReference>
<proteinExistence type="predicted"/>
<evidence type="ECO:0000256" key="10">
    <source>
        <dbReference type="SAM" id="Phobius"/>
    </source>
</evidence>
<keyword evidence="14" id="KW-1185">Reference proteome</keyword>
<comment type="caution">
    <text evidence="13">The sequence shown here is derived from an EMBL/GenBank/DDBJ whole genome shotgun (WGS) entry which is preliminary data.</text>
</comment>
<dbReference type="Proteomes" id="UP000609651">
    <property type="component" value="Unassembled WGS sequence"/>
</dbReference>
<dbReference type="Pfam" id="PF01595">
    <property type="entry name" value="CNNM"/>
    <property type="match status" value="1"/>
</dbReference>
<evidence type="ECO:0000256" key="1">
    <source>
        <dbReference type="ARBA" id="ARBA00004141"/>
    </source>
</evidence>
<feature type="region of interest" description="Disordered" evidence="9">
    <location>
        <begin position="375"/>
        <end position="405"/>
    </location>
</feature>
<feature type="domain" description="CBS" evidence="11">
    <location>
        <begin position="291"/>
        <end position="349"/>
    </location>
</feature>
<evidence type="ECO:0000256" key="9">
    <source>
        <dbReference type="SAM" id="MobiDB-lite"/>
    </source>
</evidence>
<feature type="transmembrane region" description="Helical" evidence="10">
    <location>
        <begin position="112"/>
        <end position="131"/>
    </location>
</feature>
<feature type="transmembrane region" description="Helical" evidence="10">
    <location>
        <begin position="143"/>
        <end position="163"/>
    </location>
</feature>
<sequence length="430" mass="45663">MSSFDFASPVLAFAGGGAGLENVEPTDSPALLIVYLCVAIGFSFLCSVAEAVLLSITPSYIAQLRESGAKGAETLARLKKNVDRPLAAILSLNTIAHTVGAAGVGAESAAYFGSQYVGATSAVLTLLILVLSEIIPKTIGATYWRALAPTVGTFISWLIWAMYPLVLLSDVLSKLISPEGTHGVVTREEIAAMATLGAQSGNLEQSESRIFANLLRFRELTVADVMTPRTVVLAFPQSLTADELFEKHPEIPVSRLPIFKEKLDDVTGFVHKNDLLLARARGEGDKPLADFRRDLTTVRDEATLSELSDLLLGGGSHIAAVTDRFGGLDGVVTLEDLIETLLGLEIVDEHDAAPDMQKLARRKWKERAKRLGFVLPEDSQPAAASDQTSGDAASGDAAALAQAVAEDEVSKEKVAADLIEEESVDPPPSA</sequence>
<evidence type="ECO:0000256" key="5">
    <source>
        <dbReference type="ARBA" id="ARBA00023122"/>
    </source>
</evidence>
<organism evidence="13 14">
    <name type="scientific">Alienimonas chondri</name>
    <dbReference type="NCBI Taxonomy" id="2681879"/>
    <lineage>
        <taxon>Bacteria</taxon>
        <taxon>Pseudomonadati</taxon>
        <taxon>Planctomycetota</taxon>
        <taxon>Planctomycetia</taxon>
        <taxon>Planctomycetales</taxon>
        <taxon>Planctomycetaceae</taxon>
        <taxon>Alienimonas</taxon>
    </lineage>
</organism>
<evidence type="ECO:0000313" key="14">
    <source>
        <dbReference type="Proteomes" id="UP000609651"/>
    </source>
</evidence>
<dbReference type="InterPro" id="IPR000644">
    <property type="entry name" value="CBS_dom"/>
</dbReference>
<evidence type="ECO:0008006" key="15">
    <source>
        <dbReference type="Google" id="ProtNLM"/>
    </source>
</evidence>
<dbReference type="Pfam" id="PF00571">
    <property type="entry name" value="CBS"/>
    <property type="match status" value="1"/>
</dbReference>
<keyword evidence="5 7" id="KW-0129">CBS domain</keyword>
<keyword evidence="6 8" id="KW-0472">Membrane</keyword>
<feature type="transmembrane region" description="Helical" evidence="10">
    <location>
        <begin position="29"/>
        <end position="56"/>
    </location>
</feature>
<evidence type="ECO:0000259" key="12">
    <source>
        <dbReference type="PROSITE" id="PS51846"/>
    </source>
</evidence>
<dbReference type="PROSITE" id="PS51846">
    <property type="entry name" value="CNNM"/>
    <property type="match status" value="1"/>
</dbReference>
<evidence type="ECO:0000256" key="7">
    <source>
        <dbReference type="PROSITE-ProRule" id="PRU00703"/>
    </source>
</evidence>
<accession>A0ABX1VEI8</accession>
<evidence type="ECO:0000313" key="13">
    <source>
        <dbReference type="EMBL" id="NNJ26474.1"/>
    </source>
</evidence>
<evidence type="ECO:0000256" key="3">
    <source>
        <dbReference type="ARBA" id="ARBA00022737"/>
    </source>
</evidence>
<keyword evidence="2 8" id="KW-0812">Transmembrane</keyword>
<dbReference type="PANTHER" id="PTHR22777">
    <property type="entry name" value="HEMOLYSIN-RELATED"/>
    <property type="match status" value="1"/>
</dbReference>
<dbReference type="PROSITE" id="PS51371">
    <property type="entry name" value="CBS"/>
    <property type="match status" value="1"/>
</dbReference>
<gene>
    <name evidence="13" type="ORF">LzC2_25610</name>
</gene>
<keyword evidence="4 8" id="KW-1133">Transmembrane helix</keyword>
<evidence type="ECO:0000256" key="8">
    <source>
        <dbReference type="PROSITE-ProRule" id="PRU01193"/>
    </source>
</evidence>
<dbReference type="InterPro" id="IPR002550">
    <property type="entry name" value="CNNM"/>
</dbReference>
<dbReference type="EMBL" id="WTPX01000080">
    <property type="protein sequence ID" value="NNJ26474.1"/>
    <property type="molecule type" value="Genomic_DNA"/>
</dbReference>
<dbReference type="InterPro" id="IPR044751">
    <property type="entry name" value="Ion_transp-like_CBS"/>
</dbReference>
<name>A0ABX1VEI8_9PLAN</name>
<evidence type="ECO:0000259" key="11">
    <source>
        <dbReference type="PROSITE" id="PS51371"/>
    </source>
</evidence>
<keyword evidence="3" id="KW-0677">Repeat</keyword>
<dbReference type="SUPFAM" id="SSF54631">
    <property type="entry name" value="CBS-domain pair"/>
    <property type="match status" value="1"/>
</dbReference>
<evidence type="ECO:0000256" key="2">
    <source>
        <dbReference type="ARBA" id="ARBA00022692"/>
    </source>
</evidence>
<comment type="subcellular location">
    <subcellularLocation>
        <location evidence="1">Membrane</location>
        <topology evidence="1">Multi-pass membrane protein</topology>
    </subcellularLocation>
</comment>